<reference evidence="1" key="1">
    <citation type="journal article" date="2021" name="New Phytol.">
        <title>Evolutionary innovations through gain and loss of genes in the ectomycorrhizal Boletales.</title>
        <authorList>
            <person name="Wu G."/>
            <person name="Miyauchi S."/>
            <person name="Morin E."/>
            <person name="Kuo A."/>
            <person name="Drula E."/>
            <person name="Varga T."/>
            <person name="Kohler A."/>
            <person name="Feng B."/>
            <person name="Cao Y."/>
            <person name="Lipzen A."/>
            <person name="Daum C."/>
            <person name="Hundley H."/>
            <person name="Pangilinan J."/>
            <person name="Johnson J."/>
            <person name="Barry K."/>
            <person name="LaButti K."/>
            <person name="Ng V."/>
            <person name="Ahrendt S."/>
            <person name="Min B."/>
            <person name="Choi I.G."/>
            <person name="Park H."/>
            <person name="Plett J.M."/>
            <person name="Magnuson J."/>
            <person name="Spatafora J.W."/>
            <person name="Nagy L.G."/>
            <person name="Henrissat B."/>
            <person name="Grigoriev I.V."/>
            <person name="Yang Z.L."/>
            <person name="Xu J."/>
            <person name="Martin F.M."/>
        </authorList>
    </citation>
    <scope>NUCLEOTIDE SEQUENCE</scope>
    <source>
        <strain evidence="1">ATCC 28755</strain>
    </source>
</reference>
<name>A0ACB8AEB4_9AGAM</name>
<proteinExistence type="predicted"/>
<organism evidence="1 2">
    <name type="scientific">Hygrophoropsis aurantiaca</name>
    <dbReference type="NCBI Taxonomy" id="72124"/>
    <lineage>
        <taxon>Eukaryota</taxon>
        <taxon>Fungi</taxon>
        <taxon>Dikarya</taxon>
        <taxon>Basidiomycota</taxon>
        <taxon>Agaricomycotina</taxon>
        <taxon>Agaricomycetes</taxon>
        <taxon>Agaricomycetidae</taxon>
        <taxon>Boletales</taxon>
        <taxon>Coniophorineae</taxon>
        <taxon>Hygrophoropsidaceae</taxon>
        <taxon>Hygrophoropsis</taxon>
    </lineage>
</organism>
<gene>
    <name evidence="1" type="ORF">BJ138DRAFT_1113034</name>
</gene>
<comment type="caution">
    <text evidence="1">The sequence shown here is derived from an EMBL/GenBank/DDBJ whole genome shotgun (WGS) entry which is preliminary data.</text>
</comment>
<sequence length="582" mass="63534">MQARTTSPLKVFHIHPHPKFRIQSESQPSPKPLTIHRAPPVARLPNEVLLLIFEAVLAAARCRISNSSQNIPRGTIRFGDLDGDSDVEAGAYDEDSDGTPIRVRATYRPEVVLSHVSSRWRALAVSAPSLWTHIHVIISLKVYSKAFNADNADSNGGERTLARVETYLRRSGSMPLGVAIRAAHLRIQNYAHAYRPGYDHHLYTHTNRPAHTHGWHAIIAALRLSAHRICQLDIADLDVPMDEVLGLLCSRGHPRACPSPYLNSYASRRAPATAFDSTLTSAPRYRALAKSFESDRVGSAVGFRSLTVLTLDNHSGSPLNVRPILEASPNLGALTIIGPVYLRDNENGNEDVISRTWLDAMDVTHIPTPAPKQVQLPSLHTLTLHGVPTSSIDIQAFSLLSSLCAPKLRRLELWYLRIGVDMRGLFVGGGDSDNDESRNRNLAPRFPNVQTLVIHSTSVPPPIAGIHALARAFPGVKKLTLGGSVIRDFGEAFTLGGGDALNDYGDFNSDDNWPHLERLVLVNLANGCLLPIYRWLEVCTSTRARCRPVSLSRILGARRSTADVCGRGVVGLTRGCGGAGLT</sequence>
<evidence type="ECO:0000313" key="2">
    <source>
        <dbReference type="Proteomes" id="UP000790377"/>
    </source>
</evidence>
<keyword evidence="2" id="KW-1185">Reference proteome</keyword>
<accession>A0ACB8AEB4</accession>
<dbReference type="Proteomes" id="UP000790377">
    <property type="component" value="Unassembled WGS sequence"/>
</dbReference>
<dbReference type="EMBL" id="MU267671">
    <property type="protein sequence ID" value="KAH7911652.1"/>
    <property type="molecule type" value="Genomic_DNA"/>
</dbReference>
<evidence type="ECO:0000313" key="1">
    <source>
        <dbReference type="EMBL" id="KAH7911652.1"/>
    </source>
</evidence>
<protein>
    <submittedName>
        <fullName evidence="1">Uncharacterized protein</fullName>
    </submittedName>
</protein>